<protein>
    <submittedName>
        <fullName evidence="1">Uncharacterized protein</fullName>
    </submittedName>
</protein>
<dbReference type="Proteomes" id="UP000010093">
    <property type="component" value="Chromosome"/>
</dbReference>
<sequence length="42" mass="4906">MKKENSTAFTLRKNNKPLYFLAIKTNSCKFGNSQKEQIINQK</sequence>
<dbReference type="EMBL" id="CP003388">
    <property type="protein sequence ID" value="AFD55801.1"/>
    <property type="molecule type" value="Genomic_DNA"/>
</dbReference>
<name>H8M9K9_RIEAD</name>
<evidence type="ECO:0000313" key="2">
    <source>
        <dbReference type="Proteomes" id="UP000010093"/>
    </source>
</evidence>
<reference evidence="1 2" key="1">
    <citation type="journal article" date="2012" name="J. Bacteriol.">
        <title>Complete genome sequence of Riemerella anatipestifer reference strain.</title>
        <authorList>
            <person name="Wang X."/>
            <person name="Zhu D."/>
            <person name="Wang M."/>
            <person name="Cheng A."/>
            <person name="Jia R."/>
            <person name="Zhou Y."/>
            <person name="Chen Z."/>
            <person name="Luo Q."/>
            <person name="Liu F."/>
            <person name="Wang Y."/>
            <person name="Chen X.Y."/>
        </authorList>
    </citation>
    <scope>NUCLEOTIDE SEQUENCE [LARGE SCALE GENOMIC DNA]</scope>
    <source>
        <strain evidence="2">DSM 15868</strain>
    </source>
</reference>
<organism evidence="1 2">
    <name type="scientific">Riemerella anatipestifer (strain ATCC 11845 / DSM 15868 / JCM 9532 / NCTC 11014)</name>
    <dbReference type="NCBI Taxonomy" id="693978"/>
    <lineage>
        <taxon>Bacteria</taxon>
        <taxon>Pseudomonadati</taxon>
        <taxon>Bacteroidota</taxon>
        <taxon>Flavobacteriia</taxon>
        <taxon>Flavobacteriales</taxon>
        <taxon>Weeksellaceae</taxon>
        <taxon>Riemerella</taxon>
    </lineage>
</organism>
<accession>H8M9K9</accession>
<proteinExistence type="predicted"/>
<dbReference type="KEGG" id="rai:RA0C_0862"/>
<evidence type="ECO:0000313" key="1">
    <source>
        <dbReference type="EMBL" id="AFD55801.1"/>
    </source>
</evidence>
<dbReference type="HOGENOM" id="CLU_3257173_0_0_10"/>
<dbReference type="AlphaFoldDB" id="H8M9K9"/>
<gene>
    <name evidence="1" type="ORF">RA0C_0862</name>
</gene>